<dbReference type="PANTHER" id="PTHR11265">
    <property type="entry name" value="S-ADENOSYL-METHYLTRANSFERASE MRAW"/>
    <property type="match status" value="1"/>
</dbReference>
<keyword evidence="6" id="KW-1185">Reference proteome</keyword>
<dbReference type="EMBL" id="OZ019906">
    <property type="protein sequence ID" value="CAK9202981.1"/>
    <property type="molecule type" value="Genomic_DNA"/>
</dbReference>
<gene>
    <name evidence="5" type="ORF">CSSPTR1EN2_LOCUS6658</name>
</gene>
<keyword evidence="3" id="KW-0808">Transferase</keyword>
<dbReference type="SUPFAM" id="SSF53335">
    <property type="entry name" value="S-adenosyl-L-methionine-dependent methyltransferases"/>
    <property type="match status" value="1"/>
</dbReference>
<evidence type="ECO:0008006" key="7">
    <source>
        <dbReference type="Google" id="ProtNLM"/>
    </source>
</evidence>
<dbReference type="InterPro" id="IPR023397">
    <property type="entry name" value="SAM-dep_MeTrfase_MraW_recog"/>
</dbReference>
<keyword evidence="4" id="KW-0949">S-adenosyl-L-methionine</keyword>
<dbReference type="NCBIfam" id="TIGR00006">
    <property type="entry name" value="16S rRNA (cytosine(1402)-N(4))-methyltransferase RsmH"/>
    <property type="match status" value="1"/>
</dbReference>
<dbReference type="Pfam" id="PF01795">
    <property type="entry name" value="Methyltransf_5"/>
    <property type="match status" value="2"/>
</dbReference>
<dbReference type="InterPro" id="IPR029063">
    <property type="entry name" value="SAM-dependent_MTases_sf"/>
</dbReference>
<sequence>MEEKDGPLHVAVLLKEVVAQFEGRHIRSFVDCTLGAGGHASAIIEAHPELHTFIGLDVDPVAHEEARSRLEATSTSTLMQLNLVRTNFRNFQKVLRDVDARLAQEGVDGVLMDLGMSSMQVNIAERGFSFLRDGPADMRMDPSASLRADEILNKWSELEVGRILREYGEERRWRQLARKIVEARLAGGIQTTSQLVGVIGGSKFSSNSSGKQGRMKGLHPATRTFQALRIAVNDELRSLEVALSEAFASLAPKGRLAVISFHSLEDRIVKHFFLKAAGLSKSLDEEGDAHDNNTDFFPALEYVHIPGETRHSKYRRKKGLETGSGGGAYLGDRNVLEGKTGVILTKRPVVATSDEINTNPRSRSAKLRVIEKL</sequence>
<dbReference type="HAMAP" id="MF_01007">
    <property type="entry name" value="16SrRNA_methyltr_H"/>
    <property type="match status" value="1"/>
</dbReference>
<evidence type="ECO:0000256" key="3">
    <source>
        <dbReference type="ARBA" id="ARBA00022679"/>
    </source>
</evidence>
<evidence type="ECO:0000313" key="6">
    <source>
        <dbReference type="Proteomes" id="UP001497512"/>
    </source>
</evidence>
<dbReference type="SUPFAM" id="SSF81799">
    <property type="entry name" value="Putative methyltransferase TM0872, insert domain"/>
    <property type="match status" value="1"/>
</dbReference>
<reference evidence="5" key="1">
    <citation type="submission" date="2024-02" db="EMBL/GenBank/DDBJ databases">
        <authorList>
            <consortium name="ELIXIR-Norway"/>
            <consortium name="Elixir Norway"/>
        </authorList>
    </citation>
    <scope>NUCLEOTIDE SEQUENCE</scope>
</reference>
<evidence type="ECO:0000313" key="5">
    <source>
        <dbReference type="EMBL" id="CAK9202981.1"/>
    </source>
</evidence>
<organism evidence="5 6">
    <name type="scientific">Sphagnum troendelagicum</name>
    <dbReference type="NCBI Taxonomy" id="128251"/>
    <lineage>
        <taxon>Eukaryota</taxon>
        <taxon>Viridiplantae</taxon>
        <taxon>Streptophyta</taxon>
        <taxon>Embryophyta</taxon>
        <taxon>Bryophyta</taxon>
        <taxon>Sphagnophytina</taxon>
        <taxon>Sphagnopsida</taxon>
        <taxon>Sphagnales</taxon>
        <taxon>Sphagnaceae</taxon>
        <taxon>Sphagnum</taxon>
    </lineage>
</organism>
<dbReference type="Gene3D" id="3.40.50.150">
    <property type="entry name" value="Vaccinia Virus protein VP39"/>
    <property type="match status" value="2"/>
</dbReference>
<comment type="similarity">
    <text evidence="1">Belongs to the methyltransferase superfamily. RsmH family.</text>
</comment>
<evidence type="ECO:0000256" key="2">
    <source>
        <dbReference type="ARBA" id="ARBA00022603"/>
    </source>
</evidence>
<proteinExistence type="inferred from homology"/>
<dbReference type="PANTHER" id="PTHR11265:SF0">
    <property type="entry name" value="12S RRNA N4-METHYLCYTIDINE METHYLTRANSFERASE"/>
    <property type="match status" value="1"/>
</dbReference>
<dbReference type="Gene3D" id="1.10.150.170">
    <property type="entry name" value="Putative methyltransferase TM0872, insert domain"/>
    <property type="match status" value="1"/>
</dbReference>
<evidence type="ECO:0000256" key="4">
    <source>
        <dbReference type="ARBA" id="ARBA00022691"/>
    </source>
</evidence>
<keyword evidence="2" id="KW-0489">Methyltransferase</keyword>
<dbReference type="InterPro" id="IPR002903">
    <property type="entry name" value="RsmH"/>
</dbReference>
<protein>
    <recommendedName>
        <fullName evidence="7">Ribosomal RNA small subunit methyltransferase H</fullName>
    </recommendedName>
</protein>
<name>A0ABP0TRR8_9BRYO</name>
<accession>A0ABP0TRR8</accession>
<evidence type="ECO:0000256" key="1">
    <source>
        <dbReference type="ARBA" id="ARBA00010396"/>
    </source>
</evidence>
<dbReference type="Proteomes" id="UP001497512">
    <property type="component" value="Chromosome 14"/>
</dbReference>